<evidence type="ECO:0000313" key="2">
    <source>
        <dbReference type="EMBL" id="SDH62029.1"/>
    </source>
</evidence>
<dbReference type="AlphaFoldDB" id="A0A1G8DX77"/>
<dbReference type="Gene3D" id="3.40.50.150">
    <property type="entry name" value="Vaccinia Virus protein VP39"/>
    <property type="match status" value="1"/>
</dbReference>
<dbReference type="InterPro" id="IPR029063">
    <property type="entry name" value="SAM-dependent_MTases_sf"/>
</dbReference>
<dbReference type="SUPFAM" id="SSF53335">
    <property type="entry name" value="S-adenosyl-L-methionine-dependent methyltransferases"/>
    <property type="match status" value="1"/>
</dbReference>
<feature type="domain" description="Methyltransferase" evidence="1">
    <location>
        <begin position="56"/>
        <end position="142"/>
    </location>
</feature>
<dbReference type="EMBL" id="FNCY01000007">
    <property type="protein sequence ID" value="SDH62029.1"/>
    <property type="molecule type" value="Genomic_DNA"/>
</dbReference>
<dbReference type="Pfam" id="PF13649">
    <property type="entry name" value="Methyltransf_25"/>
    <property type="match status" value="1"/>
</dbReference>
<keyword evidence="2" id="KW-0489">Methyltransferase</keyword>
<dbReference type="OrthoDB" id="9772751at2"/>
<proteinExistence type="predicted"/>
<protein>
    <submittedName>
        <fullName evidence="2">Methyltransferase domain-containing protein</fullName>
    </submittedName>
</protein>
<accession>A0A1G8DX77</accession>
<dbReference type="STRING" id="83767.SAMN05660652_01966"/>
<dbReference type="Proteomes" id="UP000198607">
    <property type="component" value="Unassembled WGS sequence"/>
</dbReference>
<name>A0A1G8DX77_9RHOO</name>
<dbReference type="GO" id="GO:0032259">
    <property type="term" value="P:methylation"/>
    <property type="evidence" value="ECO:0007669"/>
    <property type="project" value="UniProtKB-KW"/>
</dbReference>
<dbReference type="PANTHER" id="PTHR42912">
    <property type="entry name" value="METHYLTRANSFERASE"/>
    <property type="match status" value="1"/>
</dbReference>
<keyword evidence="2" id="KW-0808">Transferase</keyword>
<evidence type="ECO:0000259" key="1">
    <source>
        <dbReference type="Pfam" id="PF13649"/>
    </source>
</evidence>
<dbReference type="RefSeq" id="WP_091937099.1">
    <property type="nucleotide sequence ID" value="NZ_FNCY01000007.1"/>
</dbReference>
<dbReference type="GO" id="GO:0008168">
    <property type="term" value="F:methyltransferase activity"/>
    <property type="evidence" value="ECO:0007669"/>
    <property type="project" value="UniProtKB-KW"/>
</dbReference>
<sequence length="220" mass="24799">MKSTCQREVFLASEADAWFERNHEVVATRDKASDPLYQVLQEVIPPLLGENTSLSVLEIGCGEGKRLEWIAAEYGVKVAGIDPSAKAVAAARARSIDAVCGTAEQLPWPTASFDIVIFGFCLYLCDPEDLFRIAAEADRVLKAPAWLLIHDFHSSSFVRRPYHHKPGILSTKMDFRRLFDWHPAYTCYAHRIGAHGLPEFTDDKQEWVAISLLRKNLIDR</sequence>
<dbReference type="InterPro" id="IPR041698">
    <property type="entry name" value="Methyltransf_25"/>
</dbReference>
<organism evidence="2 3">
    <name type="scientific">Propionivibrio dicarboxylicus</name>
    <dbReference type="NCBI Taxonomy" id="83767"/>
    <lineage>
        <taxon>Bacteria</taxon>
        <taxon>Pseudomonadati</taxon>
        <taxon>Pseudomonadota</taxon>
        <taxon>Betaproteobacteria</taxon>
        <taxon>Rhodocyclales</taxon>
        <taxon>Rhodocyclaceae</taxon>
        <taxon>Propionivibrio</taxon>
    </lineage>
</organism>
<evidence type="ECO:0000313" key="3">
    <source>
        <dbReference type="Proteomes" id="UP000198607"/>
    </source>
</evidence>
<dbReference type="InterPro" id="IPR050508">
    <property type="entry name" value="Methyltransf_Superfamily"/>
</dbReference>
<gene>
    <name evidence="2" type="ORF">SAMN05660652_01966</name>
</gene>
<dbReference type="CDD" id="cd02440">
    <property type="entry name" value="AdoMet_MTases"/>
    <property type="match status" value="1"/>
</dbReference>
<dbReference type="PANTHER" id="PTHR42912:SF93">
    <property type="entry name" value="N6-ADENOSINE-METHYLTRANSFERASE TMT1A"/>
    <property type="match status" value="1"/>
</dbReference>
<keyword evidence="3" id="KW-1185">Reference proteome</keyword>
<reference evidence="2 3" key="1">
    <citation type="submission" date="2016-10" db="EMBL/GenBank/DDBJ databases">
        <authorList>
            <person name="de Groot N.N."/>
        </authorList>
    </citation>
    <scope>NUCLEOTIDE SEQUENCE [LARGE SCALE GENOMIC DNA]</scope>
    <source>
        <strain evidence="2 3">DSM 5885</strain>
    </source>
</reference>